<dbReference type="Proteomes" id="UP000260351">
    <property type="component" value="Unassembled WGS sequence"/>
</dbReference>
<protein>
    <recommendedName>
        <fullName evidence="2">VOC domain-containing protein</fullName>
    </recommendedName>
</protein>
<dbReference type="InterPro" id="IPR029068">
    <property type="entry name" value="Glyas_Bleomycin-R_OHBP_Dase"/>
</dbReference>
<dbReference type="PROSITE" id="PS51819">
    <property type="entry name" value="VOC"/>
    <property type="match status" value="1"/>
</dbReference>
<evidence type="ECO:0000313" key="4">
    <source>
        <dbReference type="Proteomes" id="UP000260351"/>
    </source>
</evidence>
<dbReference type="AlphaFoldDB" id="A0A3E1K9N3"/>
<dbReference type="GO" id="GO:0008658">
    <property type="term" value="F:penicillin binding"/>
    <property type="evidence" value="ECO:0007669"/>
    <property type="project" value="InterPro"/>
</dbReference>
<dbReference type="SUPFAM" id="SSF56601">
    <property type="entry name" value="beta-lactamase/transpeptidase-like"/>
    <property type="match status" value="1"/>
</dbReference>
<dbReference type="RefSeq" id="WP_116650307.1">
    <property type="nucleotide sequence ID" value="NZ_QUZK01000029.1"/>
</dbReference>
<feature type="domain" description="VOC" evidence="2">
    <location>
        <begin position="296"/>
        <end position="407"/>
    </location>
</feature>
<dbReference type="Pfam" id="PF00903">
    <property type="entry name" value="Glyoxalase"/>
    <property type="match status" value="1"/>
</dbReference>
<comment type="caution">
    <text evidence="3">The sequence shown here is derived from an EMBL/GenBank/DDBJ whole genome shotgun (WGS) entry which is preliminary data.</text>
</comment>
<dbReference type="PANTHER" id="PTHR33993:SF1">
    <property type="entry name" value="GLYOXALASE FAMILY PROTEIN"/>
    <property type="match status" value="1"/>
</dbReference>
<feature type="signal peptide" evidence="1">
    <location>
        <begin position="1"/>
        <end position="27"/>
    </location>
</feature>
<dbReference type="CDD" id="cd07247">
    <property type="entry name" value="SgaA_N_like"/>
    <property type="match status" value="1"/>
</dbReference>
<dbReference type="InterPro" id="IPR004360">
    <property type="entry name" value="Glyas_Fos-R_dOase_dom"/>
</dbReference>
<gene>
    <name evidence="3" type="ORF">DZC52_06420</name>
</gene>
<dbReference type="InterPro" id="IPR001460">
    <property type="entry name" value="PCN-bd_Tpept"/>
</dbReference>
<feature type="chain" id="PRO_5017774316" description="VOC domain-containing protein" evidence="1">
    <location>
        <begin position="28"/>
        <end position="408"/>
    </location>
</feature>
<dbReference type="Pfam" id="PF00905">
    <property type="entry name" value="Transpeptidase"/>
    <property type="match status" value="1"/>
</dbReference>
<dbReference type="Gene3D" id="3.40.710.10">
    <property type="entry name" value="DD-peptidase/beta-lactamase superfamily"/>
    <property type="match status" value="1"/>
</dbReference>
<keyword evidence="4" id="KW-1185">Reference proteome</keyword>
<dbReference type="PANTHER" id="PTHR33993">
    <property type="entry name" value="GLYOXALASE-RELATED"/>
    <property type="match status" value="1"/>
</dbReference>
<accession>A0A3E1K9N3</accession>
<sequence length="408" mass="45263">MSARSCHSLSFLTAVVFGLLVPMPALAAPTPIEPDAALERLVGEREVVFFARDLEGDRAHAFEPGRIDERHPPFSTFKIPNFLIALETGVVEDPDALRDWDPEQRPPEDFWPASWKQPQSLVTAFRRSAVWFFRDIALAVGGERYRSALSRFDYGNRVAADGNDGFWLDGSLLISPREQVAFLARMLEGELGIAPEHLDELRAASVLSDTGTCRLHGKTGAGPVGETFEGPFEGWLVGWTRCGDLPPTVFALWVRGPSFGAIRTFRQEAATELLQRIGAFDPREADMTDSNHTHHAIDYIEIPVTDLARAKRFYGEAFGWTFNDYGDQYVGIRRAGDPDRESGGFRPVDAVEPGGVLVILYSEDLEESVAKVRAAGGQITAEPFEFPGGRRFHFRDPDGHELAVWSSE</sequence>
<reference evidence="3 4" key="1">
    <citation type="submission" date="2018-08" db="EMBL/GenBank/DDBJ databases">
        <title>Wenzhouxiangella salilacus sp. nov., a novel bacterium isolated from a saline lake in Xinjiang Province, China.</title>
        <authorList>
            <person name="Han S."/>
        </authorList>
    </citation>
    <scope>NUCLEOTIDE SEQUENCE [LARGE SCALE GENOMIC DNA]</scope>
    <source>
        <strain evidence="3 4">XDB06</strain>
    </source>
</reference>
<evidence type="ECO:0000259" key="2">
    <source>
        <dbReference type="PROSITE" id="PS51819"/>
    </source>
</evidence>
<name>A0A3E1K9N3_9GAMM</name>
<dbReference type="EMBL" id="QUZK01000029">
    <property type="protein sequence ID" value="RFF30874.1"/>
    <property type="molecule type" value="Genomic_DNA"/>
</dbReference>
<organism evidence="3 4">
    <name type="scientific">Wenzhouxiangella sediminis</name>
    <dbReference type="NCBI Taxonomy" id="1792836"/>
    <lineage>
        <taxon>Bacteria</taxon>
        <taxon>Pseudomonadati</taxon>
        <taxon>Pseudomonadota</taxon>
        <taxon>Gammaproteobacteria</taxon>
        <taxon>Chromatiales</taxon>
        <taxon>Wenzhouxiangellaceae</taxon>
        <taxon>Wenzhouxiangella</taxon>
    </lineage>
</organism>
<keyword evidence="1" id="KW-0732">Signal</keyword>
<evidence type="ECO:0000313" key="3">
    <source>
        <dbReference type="EMBL" id="RFF30874.1"/>
    </source>
</evidence>
<dbReference type="Gene3D" id="3.10.180.10">
    <property type="entry name" value="2,3-Dihydroxybiphenyl 1,2-Dioxygenase, domain 1"/>
    <property type="match status" value="1"/>
</dbReference>
<dbReference type="InterPro" id="IPR037523">
    <property type="entry name" value="VOC_core"/>
</dbReference>
<proteinExistence type="predicted"/>
<evidence type="ECO:0000256" key="1">
    <source>
        <dbReference type="SAM" id="SignalP"/>
    </source>
</evidence>
<dbReference type="OrthoDB" id="9762883at2"/>
<dbReference type="SUPFAM" id="SSF54593">
    <property type="entry name" value="Glyoxalase/Bleomycin resistance protein/Dihydroxybiphenyl dioxygenase"/>
    <property type="match status" value="1"/>
</dbReference>
<dbReference type="InterPro" id="IPR052164">
    <property type="entry name" value="Anthracycline_SecMetBiosynth"/>
</dbReference>
<dbReference type="InterPro" id="IPR012338">
    <property type="entry name" value="Beta-lactam/transpept-like"/>
</dbReference>